<name>A0A4R1QTP0_HYDET</name>
<accession>A0A4R1QTP0</accession>
<reference evidence="6 7" key="1">
    <citation type="submission" date="2019-03" db="EMBL/GenBank/DDBJ databases">
        <title>Genomic Encyclopedia of Type Strains, Phase IV (KMG-IV): sequencing the most valuable type-strain genomes for metagenomic binning, comparative biology and taxonomic classification.</title>
        <authorList>
            <person name="Goeker M."/>
        </authorList>
    </citation>
    <scope>NUCLEOTIDE SEQUENCE [LARGE SCALE GENOMIC DNA]</scope>
    <source>
        <strain evidence="6 7">LX-B</strain>
    </source>
</reference>
<feature type="domain" description="Ribosome maturation factor RimP N-terminal" evidence="4">
    <location>
        <begin position="15"/>
        <end position="85"/>
    </location>
</feature>
<gene>
    <name evidence="3" type="primary">rimP</name>
    <name evidence="6" type="ORF">EDC14_105319</name>
</gene>
<dbReference type="PANTHER" id="PTHR33867">
    <property type="entry name" value="RIBOSOME MATURATION FACTOR RIMP"/>
    <property type="match status" value="1"/>
</dbReference>
<comment type="function">
    <text evidence="3">Required for maturation of 30S ribosomal subunits.</text>
</comment>
<keyword evidence="2 3" id="KW-0690">Ribosome biogenesis</keyword>
<dbReference type="InterPro" id="IPR028998">
    <property type="entry name" value="RimP_C"/>
</dbReference>
<dbReference type="GO" id="GO:0006412">
    <property type="term" value="P:translation"/>
    <property type="evidence" value="ECO:0007669"/>
    <property type="project" value="TreeGrafter"/>
</dbReference>
<dbReference type="Proteomes" id="UP000295008">
    <property type="component" value="Unassembled WGS sequence"/>
</dbReference>
<dbReference type="InterPro" id="IPR028989">
    <property type="entry name" value="RimP_N"/>
</dbReference>
<proteinExistence type="inferred from homology"/>
<dbReference type="GO" id="GO:0000028">
    <property type="term" value="P:ribosomal small subunit assembly"/>
    <property type="evidence" value="ECO:0007669"/>
    <property type="project" value="TreeGrafter"/>
</dbReference>
<dbReference type="SUPFAM" id="SSF74942">
    <property type="entry name" value="YhbC-like, C-terminal domain"/>
    <property type="match status" value="1"/>
</dbReference>
<keyword evidence="7" id="KW-1185">Reference proteome</keyword>
<evidence type="ECO:0000256" key="2">
    <source>
        <dbReference type="ARBA" id="ARBA00022517"/>
    </source>
</evidence>
<comment type="similarity">
    <text evidence="3">Belongs to the RimP family.</text>
</comment>
<evidence type="ECO:0000313" key="6">
    <source>
        <dbReference type="EMBL" id="TCL55855.1"/>
    </source>
</evidence>
<dbReference type="GO" id="GO:0005829">
    <property type="term" value="C:cytosol"/>
    <property type="evidence" value="ECO:0007669"/>
    <property type="project" value="TreeGrafter"/>
</dbReference>
<evidence type="ECO:0000259" key="4">
    <source>
        <dbReference type="Pfam" id="PF02576"/>
    </source>
</evidence>
<evidence type="ECO:0000256" key="1">
    <source>
        <dbReference type="ARBA" id="ARBA00022490"/>
    </source>
</evidence>
<dbReference type="HAMAP" id="MF_01077">
    <property type="entry name" value="RimP"/>
    <property type="match status" value="1"/>
</dbReference>
<keyword evidence="1 3" id="KW-0963">Cytoplasm</keyword>
<dbReference type="Pfam" id="PF02576">
    <property type="entry name" value="RimP_N"/>
    <property type="match status" value="1"/>
</dbReference>
<dbReference type="FunFam" id="3.30.300.70:FF:000001">
    <property type="entry name" value="Ribosome maturation factor RimP"/>
    <property type="match status" value="1"/>
</dbReference>
<dbReference type="RefSeq" id="WP_132017564.1">
    <property type="nucleotide sequence ID" value="NZ_SLUN01000053.1"/>
</dbReference>
<feature type="domain" description="Ribosome maturation factor RimP C-terminal" evidence="5">
    <location>
        <begin position="88"/>
        <end position="157"/>
    </location>
</feature>
<dbReference type="InterPro" id="IPR003728">
    <property type="entry name" value="Ribosome_maturation_RimP"/>
</dbReference>
<comment type="caution">
    <text evidence="6">The sequence shown here is derived from an EMBL/GenBank/DDBJ whole genome shotgun (WGS) entry which is preliminary data.</text>
</comment>
<evidence type="ECO:0000259" key="5">
    <source>
        <dbReference type="Pfam" id="PF17384"/>
    </source>
</evidence>
<protein>
    <recommendedName>
        <fullName evidence="3">Ribosome maturation factor RimP</fullName>
    </recommendedName>
</protein>
<organism evidence="6 7">
    <name type="scientific">Hydrogenispora ethanolica</name>
    <dbReference type="NCBI Taxonomy" id="1082276"/>
    <lineage>
        <taxon>Bacteria</taxon>
        <taxon>Bacillati</taxon>
        <taxon>Bacillota</taxon>
        <taxon>Hydrogenispora</taxon>
    </lineage>
</organism>
<dbReference type="Gene3D" id="3.30.300.70">
    <property type="entry name" value="RimP-like superfamily, N-terminal"/>
    <property type="match status" value="1"/>
</dbReference>
<dbReference type="Pfam" id="PF17384">
    <property type="entry name" value="DUF150_C"/>
    <property type="match status" value="1"/>
</dbReference>
<dbReference type="PANTHER" id="PTHR33867:SF1">
    <property type="entry name" value="RIBOSOME MATURATION FACTOR RIMP"/>
    <property type="match status" value="1"/>
</dbReference>
<dbReference type="InterPro" id="IPR036847">
    <property type="entry name" value="RimP_C_sf"/>
</dbReference>
<dbReference type="InterPro" id="IPR035956">
    <property type="entry name" value="RimP_N_sf"/>
</dbReference>
<dbReference type="Gene3D" id="2.30.30.180">
    <property type="entry name" value="Ribosome maturation factor RimP, C-terminal domain"/>
    <property type="match status" value="1"/>
</dbReference>
<dbReference type="AlphaFoldDB" id="A0A4R1QTP0"/>
<dbReference type="CDD" id="cd01734">
    <property type="entry name" value="YlxS_C"/>
    <property type="match status" value="1"/>
</dbReference>
<dbReference type="SUPFAM" id="SSF75420">
    <property type="entry name" value="YhbC-like, N-terminal domain"/>
    <property type="match status" value="1"/>
</dbReference>
<sequence>MPKERIDAIVEGLGAPLAERLGYELVEVEYHKEGPDWVLRCTIDKDQGITTDDCQRFSEELGQVLDQEDPIPGSYLLEVSSPGLERPLKRDRDFQRFTGHKIELKLLKPIENRKVFTGELLGIAARDDVQFVIIKISDQQTMEIPRESIAKAHLVPELFGNEGGRKKR</sequence>
<dbReference type="OrthoDB" id="9805006at2"/>
<comment type="subcellular location">
    <subcellularLocation>
        <location evidence="3">Cytoplasm</location>
    </subcellularLocation>
</comment>
<dbReference type="EMBL" id="SLUN01000053">
    <property type="protein sequence ID" value="TCL55855.1"/>
    <property type="molecule type" value="Genomic_DNA"/>
</dbReference>
<evidence type="ECO:0000256" key="3">
    <source>
        <dbReference type="HAMAP-Rule" id="MF_01077"/>
    </source>
</evidence>
<evidence type="ECO:0000313" key="7">
    <source>
        <dbReference type="Proteomes" id="UP000295008"/>
    </source>
</evidence>